<dbReference type="GO" id="GO:0008610">
    <property type="term" value="P:lipid biosynthetic process"/>
    <property type="evidence" value="ECO:0007669"/>
    <property type="project" value="UniProtKB-ARBA"/>
</dbReference>
<dbReference type="RefSeq" id="WP_062744190.1">
    <property type="nucleotide sequence ID" value="NZ_CP022725.1"/>
</dbReference>
<keyword evidence="1" id="KW-0472">Membrane</keyword>
<evidence type="ECO:0000256" key="1">
    <source>
        <dbReference type="SAM" id="Phobius"/>
    </source>
</evidence>
<dbReference type="EMBL" id="JACYNN010000006">
    <property type="protein sequence ID" value="MBD8107007.1"/>
    <property type="molecule type" value="Genomic_DNA"/>
</dbReference>
<keyword evidence="6" id="KW-1185">Reference proteome</keyword>
<protein>
    <submittedName>
        <fullName evidence="4">Acyl-CoA desaturase</fullName>
    </submittedName>
</protein>
<dbReference type="InterPro" id="IPR005804">
    <property type="entry name" value="FA_desaturase_dom"/>
</dbReference>
<dbReference type="Proteomes" id="UP000306393">
    <property type="component" value="Unassembled WGS sequence"/>
</dbReference>
<accession>A0A3S5GS75</accession>
<keyword evidence="1" id="KW-0812">Transmembrane</keyword>
<dbReference type="AlphaFoldDB" id="A0A3S5GS75"/>
<dbReference type="PANTHER" id="PTHR19353:SF19">
    <property type="entry name" value="DELTA(5) FATTY ACID DESATURASE C-RELATED"/>
    <property type="match status" value="1"/>
</dbReference>
<evidence type="ECO:0000313" key="5">
    <source>
        <dbReference type="Proteomes" id="UP000306393"/>
    </source>
</evidence>
<name>A0A3S5GS75_9GAMM</name>
<organism evidence="4 5">
    <name type="scientific">Erwinia persicina</name>
    <dbReference type="NCBI Taxonomy" id="55211"/>
    <lineage>
        <taxon>Bacteria</taxon>
        <taxon>Pseudomonadati</taxon>
        <taxon>Pseudomonadota</taxon>
        <taxon>Gammaproteobacteria</taxon>
        <taxon>Enterobacterales</taxon>
        <taxon>Erwiniaceae</taxon>
        <taxon>Erwinia</taxon>
    </lineage>
</organism>
<dbReference type="PANTHER" id="PTHR19353">
    <property type="entry name" value="FATTY ACID DESATURASE 2"/>
    <property type="match status" value="1"/>
</dbReference>
<dbReference type="EMBL" id="QGAC01000006">
    <property type="protein sequence ID" value="TKJ91808.1"/>
    <property type="molecule type" value="Genomic_DNA"/>
</dbReference>
<feature type="domain" description="Fatty acid desaturase" evidence="2">
    <location>
        <begin position="63"/>
        <end position="337"/>
    </location>
</feature>
<gene>
    <name evidence="4" type="ORF">EpCFBP13511_07640</name>
    <name evidence="3" type="ORF">IFT93_11335</name>
</gene>
<reference evidence="3 6" key="2">
    <citation type="journal article" date="2020" name="FEMS Microbiol. Ecol.">
        <title>Temporal dynamics of bacterial communities during seed development and maturation.</title>
        <authorList>
            <person name="Chesneau G."/>
            <person name="Torres-Cortes G."/>
            <person name="Briand M."/>
            <person name="Darrasse A."/>
            <person name="Preveaux A."/>
            <person name="Marais C."/>
            <person name="Jacques M.A."/>
            <person name="Shade A."/>
            <person name="Barret M."/>
        </authorList>
    </citation>
    <scope>NUCLEOTIDE SEQUENCE [LARGE SCALE GENOMIC DNA]</scope>
    <source>
        <strain evidence="3 6">CFBP13732</strain>
    </source>
</reference>
<keyword evidence="1" id="KW-1133">Transmembrane helix</keyword>
<feature type="transmembrane region" description="Helical" evidence="1">
    <location>
        <begin position="40"/>
        <end position="59"/>
    </location>
</feature>
<evidence type="ECO:0000313" key="4">
    <source>
        <dbReference type="EMBL" id="TKJ91808.1"/>
    </source>
</evidence>
<evidence type="ECO:0000313" key="6">
    <source>
        <dbReference type="Proteomes" id="UP000661012"/>
    </source>
</evidence>
<dbReference type="STRING" id="1219360.GCA_001571305_01716"/>
<evidence type="ECO:0000313" key="3">
    <source>
        <dbReference type="EMBL" id="MBD8107007.1"/>
    </source>
</evidence>
<comment type="caution">
    <text evidence="4">The sequence shown here is derived from an EMBL/GenBank/DDBJ whole genome shotgun (WGS) entry which is preliminary data.</text>
</comment>
<dbReference type="GeneID" id="67475465"/>
<feature type="transmembrane region" description="Helical" evidence="1">
    <location>
        <begin position="65"/>
        <end position="87"/>
    </location>
</feature>
<dbReference type="Proteomes" id="UP000661012">
    <property type="component" value="Unassembled WGS sequence"/>
</dbReference>
<dbReference type="KEGG" id="epe:CI789_00705"/>
<sequence>MTPPPLRFARENLQFHRELTRATQNWLDAHGEHRFADGGMIAKVVLLALLAAACGGLGLQQTHWLGWAACQFGVSVFAMLLAINVVHDASHQAFFRSRAANRWLSVLAAIPLGLDPECWRVRHVLMHHAGNNVMGYDPDMEENGILRQSRFQRLRPLMRYQRYYWPLVAALTFPYYIWLFDWLDRAGQTRVGAKMRLQGAKGWAAFLLVKLGHFLLVLALPFWLLPPSLGIGTLVLVYLACQMMASLVFVMLILGTHWAKGNSYLPTEQGKLPHSRYSHLFATTCDWLTRPRWLGYWLGGMNLHLTHHLFPHWCHRHYPVLAGIIATVAARYGYDYQCLTLRQLLNSQQQFLQLLGNDHGEK</sequence>
<dbReference type="Pfam" id="PF00487">
    <property type="entry name" value="FA_desaturase"/>
    <property type="match status" value="1"/>
</dbReference>
<dbReference type="OrthoDB" id="104711at2"/>
<proteinExistence type="predicted"/>
<feature type="transmembrane region" description="Helical" evidence="1">
    <location>
        <begin position="163"/>
        <end position="183"/>
    </location>
</feature>
<dbReference type="InterPro" id="IPR012171">
    <property type="entry name" value="Fatty_acid_desaturase"/>
</dbReference>
<feature type="transmembrane region" description="Helical" evidence="1">
    <location>
        <begin position="203"/>
        <end position="225"/>
    </location>
</feature>
<evidence type="ECO:0000259" key="2">
    <source>
        <dbReference type="Pfam" id="PF00487"/>
    </source>
</evidence>
<dbReference type="CDD" id="cd03506">
    <property type="entry name" value="Delta6-FADS-like"/>
    <property type="match status" value="1"/>
</dbReference>
<dbReference type="GO" id="GO:0016717">
    <property type="term" value="F:oxidoreductase activity, acting on paired donors, with oxidation of a pair of donors resulting in the reduction of molecular oxygen to two molecules of water"/>
    <property type="evidence" value="ECO:0007669"/>
    <property type="project" value="TreeGrafter"/>
</dbReference>
<feature type="transmembrane region" description="Helical" evidence="1">
    <location>
        <begin position="231"/>
        <end position="254"/>
    </location>
</feature>
<dbReference type="GO" id="GO:0016020">
    <property type="term" value="C:membrane"/>
    <property type="evidence" value="ECO:0007669"/>
    <property type="project" value="TreeGrafter"/>
</dbReference>
<reference evidence="4 5" key="1">
    <citation type="journal article" date="2019" name="Sci. Rep.">
        <title>Differences in resource use lead to coexistence of seed-transmitted microbial populations.</title>
        <authorList>
            <person name="Torres-Cortes G."/>
            <person name="Garcia B.J."/>
            <person name="Compant S."/>
            <person name="Rezki S."/>
            <person name="Jones P."/>
            <person name="Preveaux A."/>
            <person name="Briand M."/>
            <person name="Roulet A."/>
            <person name="Bouchez O."/>
            <person name="Jacobson D."/>
            <person name="Barret M."/>
        </authorList>
    </citation>
    <scope>NUCLEOTIDE SEQUENCE [LARGE SCALE GENOMIC DNA]</scope>
    <source>
        <strain evidence="4 5">CFBP13511</strain>
    </source>
</reference>